<dbReference type="OrthoDB" id="10064229at2759"/>
<feature type="domain" description="Core-binding (CB)" evidence="4">
    <location>
        <begin position="112"/>
        <end position="204"/>
    </location>
</feature>
<dbReference type="Gene3D" id="1.10.443.10">
    <property type="entry name" value="Intergrase catalytic core"/>
    <property type="match status" value="1"/>
</dbReference>
<protein>
    <recommendedName>
        <fullName evidence="7">Tyr recombinase domain-containing protein</fullName>
    </recommendedName>
</protein>
<dbReference type="SUPFAM" id="SSF56349">
    <property type="entry name" value="DNA breaking-rejoining enzymes"/>
    <property type="match status" value="1"/>
</dbReference>
<keyword evidence="6" id="KW-1185">Reference proteome</keyword>
<dbReference type="PROSITE" id="PS51898">
    <property type="entry name" value="TYR_RECOMBINASE"/>
    <property type="match status" value="1"/>
</dbReference>
<dbReference type="InterPro" id="IPR010998">
    <property type="entry name" value="Integrase_recombinase_N"/>
</dbReference>
<accession>A0A8B6CNQ3</accession>
<organism evidence="5 6">
    <name type="scientific">Mytilus galloprovincialis</name>
    <name type="common">Mediterranean mussel</name>
    <dbReference type="NCBI Taxonomy" id="29158"/>
    <lineage>
        <taxon>Eukaryota</taxon>
        <taxon>Metazoa</taxon>
        <taxon>Spiralia</taxon>
        <taxon>Lophotrochozoa</taxon>
        <taxon>Mollusca</taxon>
        <taxon>Bivalvia</taxon>
        <taxon>Autobranchia</taxon>
        <taxon>Pteriomorphia</taxon>
        <taxon>Mytilida</taxon>
        <taxon>Mytiloidea</taxon>
        <taxon>Mytilidae</taxon>
        <taxon>Mytilinae</taxon>
        <taxon>Mytilus</taxon>
    </lineage>
</organism>
<dbReference type="AlphaFoldDB" id="A0A8B6CNQ3"/>
<evidence type="ECO:0000256" key="2">
    <source>
        <dbReference type="ARBA" id="ARBA00023172"/>
    </source>
</evidence>
<proteinExistence type="predicted"/>
<name>A0A8B6CNQ3_MYTGA</name>
<dbReference type="InterPro" id="IPR011010">
    <property type="entry name" value="DNA_brk_join_enz"/>
</dbReference>
<dbReference type="Pfam" id="PF00589">
    <property type="entry name" value="Phage_integrase"/>
    <property type="match status" value="1"/>
</dbReference>
<dbReference type="InterPro" id="IPR013762">
    <property type="entry name" value="Integrase-like_cat_sf"/>
</dbReference>
<keyword evidence="2" id="KW-0233">DNA recombination</keyword>
<dbReference type="InterPro" id="IPR002104">
    <property type="entry name" value="Integrase_catalytic"/>
</dbReference>
<dbReference type="PANTHER" id="PTHR35617:SF3">
    <property type="entry name" value="CORE-BINDING (CB) DOMAIN-CONTAINING PROTEIN"/>
    <property type="match status" value="1"/>
</dbReference>
<sequence>MRITLTEEKADNIAKLCSRLILKKEITIREFAQVIGKLVATQPGVQFAPLYIKSLEITKDILLKCHYGNFDAKMILSEDNISDLNWWIGKSTLSTSIVRFDNRTSHSEIKISSFQDIGQLFQSYGLSKEASDIIASSWKPATKQQYWTYCKRWLSFCSEREIDIFKATELNVLEFLTLLYKQGLGYSAINTARSMLSSFLSVNREITVGQWPLVKRFLKGIFNLKPSLPRYQKTWDVNIVLQYLMTLTPVHMLTLRVLSYKLVTLLLLLTGQRLQTIHCFDLDDINVTDSSIYIDVRTLLKCSKPGSHLQPIELPAFIDDDRLCIVTVFKEYLLRTSSFRKTQKLILSCVKPYQHVSKATIARWVKTVLQLAGIDITIYKSHSTRSASTSAAFQCATSIDTILKAAGWSNDSTFRKFYNRPVSKQNYNDNFSVKVLRSQKLSN</sequence>
<comment type="caution">
    <text evidence="5">The sequence shown here is derived from an EMBL/GenBank/DDBJ whole genome shotgun (WGS) entry which is preliminary data.</text>
</comment>
<evidence type="ECO:0000256" key="1">
    <source>
        <dbReference type="ARBA" id="ARBA00023125"/>
    </source>
</evidence>
<dbReference type="GO" id="GO:0003677">
    <property type="term" value="F:DNA binding"/>
    <property type="evidence" value="ECO:0007669"/>
    <property type="project" value="UniProtKB-KW"/>
</dbReference>
<dbReference type="PROSITE" id="PS51900">
    <property type="entry name" value="CB"/>
    <property type="match status" value="1"/>
</dbReference>
<reference evidence="5" key="1">
    <citation type="submission" date="2018-11" db="EMBL/GenBank/DDBJ databases">
        <authorList>
            <person name="Alioto T."/>
            <person name="Alioto T."/>
        </authorList>
    </citation>
    <scope>NUCLEOTIDE SEQUENCE</scope>
</reference>
<dbReference type="EMBL" id="UYJE01002110">
    <property type="protein sequence ID" value="VDI07887.1"/>
    <property type="molecule type" value="Genomic_DNA"/>
</dbReference>
<dbReference type="Proteomes" id="UP000596742">
    <property type="component" value="Unassembled WGS sequence"/>
</dbReference>
<evidence type="ECO:0000259" key="3">
    <source>
        <dbReference type="PROSITE" id="PS51898"/>
    </source>
</evidence>
<dbReference type="InterPro" id="IPR044068">
    <property type="entry name" value="CB"/>
</dbReference>
<dbReference type="PANTHER" id="PTHR35617">
    <property type="entry name" value="PHAGE_INTEGRASE DOMAIN-CONTAINING PROTEIN"/>
    <property type="match status" value="1"/>
</dbReference>
<evidence type="ECO:0000259" key="4">
    <source>
        <dbReference type="PROSITE" id="PS51900"/>
    </source>
</evidence>
<dbReference type="GO" id="GO:0015074">
    <property type="term" value="P:DNA integration"/>
    <property type="evidence" value="ECO:0007669"/>
    <property type="project" value="InterPro"/>
</dbReference>
<gene>
    <name evidence="5" type="ORF">MGAL_10B094416</name>
</gene>
<feature type="domain" description="Tyr recombinase" evidence="3">
    <location>
        <begin position="227"/>
        <end position="432"/>
    </location>
</feature>
<evidence type="ECO:0000313" key="5">
    <source>
        <dbReference type="EMBL" id="VDI07887.1"/>
    </source>
</evidence>
<keyword evidence="1" id="KW-0238">DNA-binding</keyword>
<dbReference type="Gene3D" id="1.10.150.130">
    <property type="match status" value="1"/>
</dbReference>
<dbReference type="GO" id="GO:0006310">
    <property type="term" value="P:DNA recombination"/>
    <property type="evidence" value="ECO:0007669"/>
    <property type="project" value="UniProtKB-KW"/>
</dbReference>
<evidence type="ECO:0008006" key="7">
    <source>
        <dbReference type="Google" id="ProtNLM"/>
    </source>
</evidence>
<evidence type="ECO:0000313" key="6">
    <source>
        <dbReference type="Proteomes" id="UP000596742"/>
    </source>
</evidence>